<organism evidence="2 3">
    <name type="scientific">Saccharopolyspora gloriosae</name>
    <dbReference type="NCBI Taxonomy" id="455344"/>
    <lineage>
        <taxon>Bacteria</taxon>
        <taxon>Bacillati</taxon>
        <taxon>Actinomycetota</taxon>
        <taxon>Actinomycetes</taxon>
        <taxon>Pseudonocardiales</taxon>
        <taxon>Pseudonocardiaceae</taxon>
        <taxon>Saccharopolyspora</taxon>
    </lineage>
</organism>
<dbReference type="SMART" id="SM00960">
    <property type="entry name" value="Robl_LC7"/>
    <property type="match status" value="1"/>
</dbReference>
<dbReference type="Gene3D" id="3.30.450.30">
    <property type="entry name" value="Dynein light chain 2a, cytoplasmic"/>
    <property type="match status" value="1"/>
</dbReference>
<sequence>MEAGATRPRGYPDTLMTNDHNLDWLLENLLGRTPGAKHAVVLSKDGLKVCHSPGLTIDQADQLAAIASGIQSLSYGASVEFGDGSGGVRQSMTEFHGGLLFIVEAGEGAHLAVLADEDSDVGVIGHNMNELVEQIGEYLSAPPRQAQPSGLS</sequence>
<accession>A0A840ND03</accession>
<dbReference type="AlphaFoldDB" id="A0A840ND03"/>
<protein>
    <submittedName>
        <fullName evidence="2">Putative regulator of Ras-like GTPase activity (Roadblock/LC7/MglB family)</fullName>
    </submittedName>
</protein>
<gene>
    <name evidence="2" type="ORF">BJ969_001186</name>
</gene>
<keyword evidence="3" id="KW-1185">Reference proteome</keyword>
<proteinExistence type="predicted"/>
<dbReference type="Proteomes" id="UP000580474">
    <property type="component" value="Unassembled WGS sequence"/>
</dbReference>
<evidence type="ECO:0000259" key="1">
    <source>
        <dbReference type="SMART" id="SM00960"/>
    </source>
</evidence>
<feature type="domain" description="Roadblock/LAMTOR2" evidence="1">
    <location>
        <begin position="23"/>
        <end position="115"/>
    </location>
</feature>
<dbReference type="InterPro" id="IPR004942">
    <property type="entry name" value="Roadblock/LAMTOR2_dom"/>
</dbReference>
<dbReference type="PANTHER" id="PTHR36222">
    <property type="entry name" value="SERINE PROTEASE INHIBITOR RV3364C"/>
    <property type="match status" value="1"/>
</dbReference>
<dbReference type="InterPro" id="IPR053141">
    <property type="entry name" value="Mycobact_SerProt_Inhib_Rv3364c"/>
</dbReference>
<dbReference type="Pfam" id="PF03259">
    <property type="entry name" value="Robl_LC7"/>
    <property type="match status" value="1"/>
</dbReference>
<dbReference type="PANTHER" id="PTHR36222:SF1">
    <property type="entry name" value="SERINE PROTEASE INHIBITOR RV3364C"/>
    <property type="match status" value="1"/>
</dbReference>
<dbReference type="SUPFAM" id="SSF103196">
    <property type="entry name" value="Roadblock/LC7 domain"/>
    <property type="match status" value="1"/>
</dbReference>
<evidence type="ECO:0000313" key="3">
    <source>
        <dbReference type="Proteomes" id="UP000580474"/>
    </source>
</evidence>
<comment type="caution">
    <text evidence="2">The sequence shown here is derived from an EMBL/GenBank/DDBJ whole genome shotgun (WGS) entry which is preliminary data.</text>
</comment>
<name>A0A840ND03_9PSEU</name>
<reference evidence="2 3" key="1">
    <citation type="submission" date="2020-08" db="EMBL/GenBank/DDBJ databases">
        <title>Sequencing the genomes of 1000 actinobacteria strains.</title>
        <authorList>
            <person name="Klenk H.-P."/>
        </authorList>
    </citation>
    <scope>NUCLEOTIDE SEQUENCE [LARGE SCALE GENOMIC DNA]</scope>
    <source>
        <strain evidence="2 3">DSM 45582</strain>
    </source>
</reference>
<dbReference type="EMBL" id="JACHIV010000001">
    <property type="protein sequence ID" value="MBB5068098.1"/>
    <property type="molecule type" value="Genomic_DNA"/>
</dbReference>
<evidence type="ECO:0000313" key="2">
    <source>
        <dbReference type="EMBL" id="MBB5068098.1"/>
    </source>
</evidence>